<dbReference type="EMBL" id="UINC01214719">
    <property type="protein sequence ID" value="SVE40072.1"/>
    <property type="molecule type" value="Genomic_DNA"/>
</dbReference>
<proteinExistence type="predicted"/>
<feature type="non-terminal residue" evidence="1">
    <location>
        <position position="237"/>
    </location>
</feature>
<evidence type="ECO:0000313" key="1">
    <source>
        <dbReference type="EMBL" id="SVE40072.1"/>
    </source>
</evidence>
<gene>
    <name evidence="1" type="ORF">METZ01_LOCUS492926</name>
</gene>
<protein>
    <submittedName>
        <fullName evidence="1">Uncharacterized protein</fullName>
    </submittedName>
</protein>
<name>A0A383D6G2_9ZZZZ</name>
<reference evidence="1" key="1">
    <citation type="submission" date="2018-05" db="EMBL/GenBank/DDBJ databases">
        <authorList>
            <person name="Lanie J.A."/>
            <person name="Ng W.-L."/>
            <person name="Kazmierczak K.M."/>
            <person name="Andrzejewski T.M."/>
            <person name="Davidsen T.M."/>
            <person name="Wayne K.J."/>
            <person name="Tettelin H."/>
            <person name="Glass J.I."/>
            <person name="Rusch D."/>
            <person name="Podicherti R."/>
            <person name="Tsui H.-C.T."/>
            <person name="Winkler M.E."/>
        </authorList>
    </citation>
    <scope>NUCLEOTIDE SEQUENCE</scope>
</reference>
<sequence>KNKNDISLHNIEIGSYNEDIGSIKETIGEHKEKIGELNTEIGSIREIIGEHNTEIGSIRETIGEHREKISICENDNRETPYYWVNQWVKNNSPSYYKSFEDSVSQGQYESKLWLSQELIRLRPLFLLSVLHIDIIGSWFGYPLIEMLSDIFKIKQVDLYDLDENCHKIVAQYKNHFDEKFKIAQFGDFFERKEIRRRELIINTSSEHMVDITLMKKYYKDYPTKPILAIQSNNYFEL</sequence>
<dbReference type="SUPFAM" id="SSF75712">
    <property type="entry name" value="Rad50 coiled-coil Zn hook"/>
    <property type="match status" value="1"/>
</dbReference>
<dbReference type="AlphaFoldDB" id="A0A383D6G2"/>
<accession>A0A383D6G2</accession>
<feature type="non-terminal residue" evidence="1">
    <location>
        <position position="1"/>
    </location>
</feature>
<organism evidence="1">
    <name type="scientific">marine metagenome</name>
    <dbReference type="NCBI Taxonomy" id="408172"/>
    <lineage>
        <taxon>unclassified sequences</taxon>
        <taxon>metagenomes</taxon>
        <taxon>ecological metagenomes</taxon>
    </lineage>
</organism>